<evidence type="ECO:0000256" key="5">
    <source>
        <dbReference type="SAM" id="SignalP"/>
    </source>
</evidence>
<evidence type="ECO:0000256" key="2">
    <source>
        <dbReference type="ARBA" id="ARBA00022771"/>
    </source>
</evidence>
<evidence type="ECO:0000256" key="3">
    <source>
        <dbReference type="ARBA" id="ARBA00022833"/>
    </source>
</evidence>
<gene>
    <name evidence="7" type="ORF">DFH08DRAFT_1031909</name>
</gene>
<proteinExistence type="predicted"/>
<sequence>MAKASPGSAMSALVPMGWLVLETALNMLGLLELLETRTRRHRSLFYCSSVPRLCSAISTCMNYECKECGKSASRRCAGCNLSTAWYCSTHCQRRNWTEHIFECNPRRRINTADHLALAVRKNRIPDDPQTFDDFGFANAFSIENKSSLLGLYVGLIERLEVSPKKVRQWQVEGTLIDNIKATFSAIPAHSRGGYYPWFLRNQWVLDPRLPRPKDPVQEMMLRGWQYVRGRPNTDTLRQISIEISSWSEEKLACQMLCNLILSQMHPSPELDIWVTFGFCACHGEEEERQLARIYTELVKFGKCTFEELYHAYHTSALAALFNSKGLKAQTQKIPHLDGVLQRSPRVFHSVCYLKQFVMTPGEGAKPIPSVTMDYGFINCLNEAETSLLKDLYRQIFALPRARTDLMKLHHACIQGKLYDYVGRLLKMRKKDRGVVRRLLQNPYPLPDA</sequence>
<dbReference type="AlphaFoldDB" id="A0AAD7AK86"/>
<keyword evidence="1" id="KW-0479">Metal-binding</keyword>
<keyword evidence="2 4" id="KW-0863">Zinc-finger</keyword>
<dbReference type="SUPFAM" id="SSF144232">
    <property type="entry name" value="HIT/MYND zinc finger-like"/>
    <property type="match status" value="1"/>
</dbReference>
<dbReference type="Proteomes" id="UP001218218">
    <property type="component" value="Unassembled WGS sequence"/>
</dbReference>
<dbReference type="Pfam" id="PF01753">
    <property type="entry name" value="zf-MYND"/>
    <property type="match status" value="1"/>
</dbReference>
<reference evidence="7" key="1">
    <citation type="submission" date="2023-03" db="EMBL/GenBank/DDBJ databases">
        <title>Massive genome expansion in bonnet fungi (Mycena s.s.) driven by repeated elements and novel gene families across ecological guilds.</title>
        <authorList>
            <consortium name="Lawrence Berkeley National Laboratory"/>
            <person name="Harder C.B."/>
            <person name="Miyauchi S."/>
            <person name="Viragh M."/>
            <person name="Kuo A."/>
            <person name="Thoen E."/>
            <person name="Andreopoulos B."/>
            <person name="Lu D."/>
            <person name="Skrede I."/>
            <person name="Drula E."/>
            <person name="Henrissat B."/>
            <person name="Morin E."/>
            <person name="Kohler A."/>
            <person name="Barry K."/>
            <person name="LaButti K."/>
            <person name="Morin E."/>
            <person name="Salamov A."/>
            <person name="Lipzen A."/>
            <person name="Mereny Z."/>
            <person name="Hegedus B."/>
            <person name="Baldrian P."/>
            <person name="Stursova M."/>
            <person name="Weitz H."/>
            <person name="Taylor A."/>
            <person name="Grigoriev I.V."/>
            <person name="Nagy L.G."/>
            <person name="Martin F."/>
            <person name="Kauserud H."/>
        </authorList>
    </citation>
    <scope>NUCLEOTIDE SEQUENCE</scope>
    <source>
        <strain evidence="7">CBHHK002</strain>
    </source>
</reference>
<keyword evidence="8" id="KW-1185">Reference proteome</keyword>
<feature type="chain" id="PRO_5042029344" description="MYND-type domain-containing protein" evidence="5">
    <location>
        <begin position="25"/>
        <end position="448"/>
    </location>
</feature>
<dbReference type="Gene3D" id="6.10.140.2220">
    <property type="match status" value="1"/>
</dbReference>
<organism evidence="7 8">
    <name type="scientific">Mycena albidolilacea</name>
    <dbReference type="NCBI Taxonomy" id="1033008"/>
    <lineage>
        <taxon>Eukaryota</taxon>
        <taxon>Fungi</taxon>
        <taxon>Dikarya</taxon>
        <taxon>Basidiomycota</taxon>
        <taxon>Agaricomycotina</taxon>
        <taxon>Agaricomycetes</taxon>
        <taxon>Agaricomycetidae</taxon>
        <taxon>Agaricales</taxon>
        <taxon>Marasmiineae</taxon>
        <taxon>Mycenaceae</taxon>
        <taxon>Mycena</taxon>
    </lineage>
</organism>
<dbReference type="GO" id="GO:0008270">
    <property type="term" value="F:zinc ion binding"/>
    <property type="evidence" value="ECO:0007669"/>
    <property type="project" value="UniProtKB-KW"/>
</dbReference>
<evidence type="ECO:0000256" key="1">
    <source>
        <dbReference type="ARBA" id="ARBA00022723"/>
    </source>
</evidence>
<keyword evidence="3" id="KW-0862">Zinc</keyword>
<comment type="caution">
    <text evidence="7">The sequence shown here is derived from an EMBL/GenBank/DDBJ whole genome shotgun (WGS) entry which is preliminary data.</text>
</comment>
<feature type="domain" description="MYND-type" evidence="6">
    <location>
        <begin position="65"/>
        <end position="103"/>
    </location>
</feature>
<protein>
    <recommendedName>
        <fullName evidence="6">MYND-type domain-containing protein</fullName>
    </recommendedName>
</protein>
<name>A0AAD7AK86_9AGAR</name>
<keyword evidence="5" id="KW-0732">Signal</keyword>
<dbReference type="EMBL" id="JARIHO010000005">
    <property type="protein sequence ID" value="KAJ7361175.1"/>
    <property type="molecule type" value="Genomic_DNA"/>
</dbReference>
<dbReference type="PROSITE" id="PS50865">
    <property type="entry name" value="ZF_MYND_2"/>
    <property type="match status" value="1"/>
</dbReference>
<evidence type="ECO:0000313" key="7">
    <source>
        <dbReference type="EMBL" id="KAJ7361175.1"/>
    </source>
</evidence>
<feature type="signal peptide" evidence="5">
    <location>
        <begin position="1"/>
        <end position="24"/>
    </location>
</feature>
<evidence type="ECO:0000256" key="4">
    <source>
        <dbReference type="PROSITE-ProRule" id="PRU00134"/>
    </source>
</evidence>
<evidence type="ECO:0000259" key="6">
    <source>
        <dbReference type="PROSITE" id="PS50865"/>
    </source>
</evidence>
<evidence type="ECO:0000313" key="8">
    <source>
        <dbReference type="Proteomes" id="UP001218218"/>
    </source>
</evidence>
<dbReference type="InterPro" id="IPR002893">
    <property type="entry name" value="Znf_MYND"/>
</dbReference>
<accession>A0AAD7AK86</accession>